<dbReference type="SUPFAM" id="SSF53335">
    <property type="entry name" value="S-adenosyl-L-methionine-dependent methyltransferases"/>
    <property type="match status" value="1"/>
</dbReference>
<dbReference type="CDD" id="cd02440">
    <property type="entry name" value="AdoMet_MTases"/>
    <property type="match status" value="1"/>
</dbReference>
<name>A0A832ZD44_9EURY</name>
<dbReference type="Gene3D" id="3.40.50.150">
    <property type="entry name" value="Vaccinia Virus protein VP39"/>
    <property type="match status" value="1"/>
</dbReference>
<dbReference type="InterPro" id="IPR013216">
    <property type="entry name" value="Methyltransf_11"/>
</dbReference>
<proteinExistence type="predicted"/>
<dbReference type="Proteomes" id="UP000643554">
    <property type="component" value="Unassembled WGS sequence"/>
</dbReference>
<keyword evidence="2" id="KW-0808">Transferase</keyword>
<accession>A0A832ZD44</accession>
<evidence type="ECO:0000259" key="1">
    <source>
        <dbReference type="Pfam" id="PF08241"/>
    </source>
</evidence>
<dbReference type="EMBL" id="DQUI01000087">
    <property type="protein sequence ID" value="HIP84923.1"/>
    <property type="molecule type" value="Genomic_DNA"/>
</dbReference>
<evidence type="ECO:0000313" key="2">
    <source>
        <dbReference type="EMBL" id="HIP84923.1"/>
    </source>
</evidence>
<dbReference type="AlphaFoldDB" id="A0A832ZD44"/>
<dbReference type="GO" id="GO:0032259">
    <property type="term" value="P:methylation"/>
    <property type="evidence" value="ECO:0007669"/>
    <property type="project" value="UniProtKB-KW"/>
</dbReference>
<dbReference type="GO" id="GO:0008757">
    <property type="term" value="F:S-adenosylmethionine-dependent methyltransferase activity"/>
    <property type="evidence" value="ECO:0007669"/>
    <property type="project" value="InterPro"/>
</dbReference>
<protein>
    <submittedName>
        <fullName evidence="2">Class I SAM-dependent methyltransferase</fullName>
    </submittedName>
</protein>
<keyword evidence="2" id="KW-0489">Methyltransferase</keyword>
<dbReference type="InterPro" id="IPR029063">
    <property type="entry name" value="SAM-dependent_MTases_sf"/>
</dbReference>
<sequence length="234" mass="27461">MKRVINYYNTLAREYDRIYRNMEYMRAVEYKVVKNEIKKDYLILDVGCGTGEHLVYLRDFNTVGLDISIEMARRARDKSGKFVVVGDGQHLPFKSRSFHCVISFFGALNHGDIERVFKEIRRVLVKGGIFIFTVANLYDLKWIVKSLLRRGWRDTLKAMKRRRGDIRKVIDGRRIKVNTRFYSLGEVENLLRKHNFHIKYTFATSITNSPLDNLLYKTFLKYLGGYIGAVAVKK</sequence>
<dbReference type="Pfam" id="PF08241">
    <property type="entry name" value="Methyltransf_11"/>
    <property type="match status" value="1"/>
</dbReference>
<comment type="caution">
    <text evidence="2">The sequence shown here is derived from an EMBL/GenBank/DDBJ whole genome shotgun (WGS) entry which is preliminary data.</text>
</comment>
<gene>
    <name evidence="2" type="ORF">EYH15_05480</name>
</gene>
<evidence type="ECO:0000313" key="3">
    <source>
        <dbReference type="Proteomes" id="UP000643554"/>
    </source>
</evidence>
<reference evidence="2" key="1">
    <citation type="journal article" date="2020" name="ISME J.">
        <title>Gammaproteobacteria mediating utilization of methyl-, sulfur- and petroleum organic compounds in deep ocean hydrothermal plumes.</title>
        <authorList>
            <person name="Zhou Z."/>
            <person name="Liu Y."/>
            <person name="Pan J."/>
            <person name="Cron B.R."/>
            <person name="Toner B.M."/>
            <person name="Anantharaman K."/>
            <person name="Breier J.A."/>
            <person name="Dick G.J."/>
            <person name="Li M."/>
        </authorList>
    </citation>
    <scope>NUCLEOTIDE SEQUENCE</scope>
    <source>
        <strain evidence="2">SZUA-1453</strain>
    </source>
</reference>
<organism evidence="2 3">
    <name type="scientific">Methanothermococcus okinawensis</name>
    <dbReference type="NCBI Taxonomy" id="155863"/>
    <lineage>
        <taxon>Archaea</taxon>
        <taxon>Methanobacteriati</taxon>
        <taxon>Methanobacteriota</taxon>
        <taxon>Methanomada group</taxon>
        <taxon>Methanococci</taxon>
        <taxon>Methanococcales</taxon>
        <taxon>Methanococcaceae</taxon>
        <taxon>Methanothermococcus</taxon>
    </lineage>
</organism>
<dbReference type="PANTHER" id="PTHR43591">
    <property type="entry name" value="METHYLTRANSFERASE"/>
    <property type="match status" value="1"/>
</dbReference>
<feature type="domain" description="Methyltransferase type 11" evidence="1">
    <location>
        <begin position="44"/>
        <end position="132"/>
    </location>
</feature>